<keyword evidence="4" id="KW-0496">Mitochondrion</keyword>
<proteinExistence type="inferred from homology"/>
<dbReference type="STRING" id="1353952.A0A165D000"/>
<keyword evidence="9" id="KW-1185">Reference proteome</keyword>
<evidence type="ECO:0000313" key="8">
    <source>
        <dbReference type="EMBL" id="KZT51778.1"/>
    </source>
</evidence>
<accession>A0A165D000</accession>
<dbReference type="GO" id="GO:0005840">
    <property type="term" value="C:ribosome"/>
    <property type="evidence" value="ECO:0007669"/>
    <property type="project" value="UniProtKB-KW"/>
</dbReference>
<protein>
    <recommendedName>
        <fullName evidence="6">Small ribosomal subunit protein mS33</fullName>
    </recommendedName>
</protein>
<comment type="subcellular location">
    <subcellularLocation>
        <location evidence="1">Mitochondrion</location>
    </subcellularLocation>
</comment>
<dbReference type="Proteomes" id="UP000076842">
    <property type="component" value="Unassembled WGS sequence"/>
</dbReference>
<feature type="region of interest" description="Disordered" evidence="7">
    <location>
        <begin position="85"/>
        <end position="121"/>
    </location>
</feature>
<evidence type="ECO:0000256" key="3">
    <source>
        <dbReference type="ARBA" id="ARBA00022980"/>
    </source>
</evidence>
<evidence type="ECO:0000256" key="5">
    <source>
        <dbReference type="ARBA" id="ARBA00023274"/>
    </source>
</evidence>
<dbReference type="EMBL" id="KV424092">
    <property type="protein sequence ID" value="KZT51778.1"/>
    <property type="molecule type" value="Genomic_DNA"/>
</dbReference>
<dbReference type="OrthoDB" id="2257454at2759"/>
<dbReference type="AlphaFoldDB" id="A0A165D000"/>
<keyword evidence="3" id="KW-0689">Ribosomal protein</keyword>
<evidence type="ECO:0000313" key="9">
    <source>
        <dbReference type="Proteomes" id="UP000076842"/>
    </source>
</evidence>
<comment type="similarity">
    <text evidence="2">Belongs to the mitochondrion-specific ribosomal protein mS33 family.</text>
</comment>
<dbReference type="GO" id="GO:1990904">
    <property type="term" value="C:ribonucleoprotein complex"/>
    <property type="evidence" value="ECO:0007669"/>
    <property type="project" value="UniProtKB-KW"/>
</dbReference>
<evidence type="ECO:0000256" key="7">
    <source>
        <dbReference type="SAM" id="MobiDB-lite"/>
    </source>
</evidence>
<dbReference type="PANTHER" id="PTHR13362">
    <property type="entry name" value="MITOCHONDRIAL RIBOSOMAL PROTEIN S33"/>
    <property type="match status" value="1"/>
</dbReference>
<sequence>MTALSQKLRQLTQLQSVLFERSYNPTSQHTGARFLRARLRGPSMLRYYPQAVPKRDLRALAWEMNWVDVAEEARLDDLAALKRRGKGAPRKIPSDRKKARAALKAAAAAEEAKKGGGAARK</sequence>
<gene>
    <name evidence="8" type="ORF">CALCODRAFT_487661</name>
</gene>
<keyword evidence="5" id="KW-0687">Ribonucleoprotein</keyword>
<evidence type="ECO:0000256" key="6">
    <source>
        <dbReference type="ARBA" id="ARBA00035132"/>
    </source>
</evidence>
<organism evidence="8 9">
    <name type="scientific">Calocera cornea HHB12733</name>
    <dbReference type="NCBI Taxonomy" id="1353952"/>
    <lineage>
        <taxon>Eukaryota</taxon>
        <taxon>Fungi</taxon>
        <taxon>Dikarya</taxon>
        <taxon>Basidiomycota</taxon>
        <taxon>Agaricomycotina</taxon>
        <taxon>Dacrymycetes</taxon>
        <taxon>Dacrymycetales</taxon>
        <taxon>Dacrymycetaceae</taxon>
        <taxon>Calocera</taxon>
    </lineage>
</organism>
<dbReference type="GO" id="GO:0005739">
    <property type="term" value="C:mitochondrion"/>
    <property type="evidence" value="ECO:0007669"/>
    <property type="project" value="UniProtKB-SubCell"/>
</dbReference>
<name>A0A165D000_9BASI</name>
<evidence type="ECO:0000256" key="1">
    <source>
        <dbReference type="ARBA" id="ARBA00004173"/>
    </source>
</evidence>
<reference evidence="8 9" key="1">
    <citation type="journal article" date="2016" name="Mol. Biol. Evol.">
        <title>Comparative Genomics of Early-Diverging Mushroom-Forming Fungi Provides Insights into the Origins of Lignocellulose Decay Capabilities.</title>
        <authorList>
            <person name="Nagy L.G."/>
            <person name="Riley R."/>
            <person name="Tritt A."/>
            <person name="Adam C."/>
            <person name="Daum C."/>
            <person name="Floudas D."/>
            <person name="Sun H."/>
            <person name="Yadav J.S."/>
            <person name="Pangilinan J."/>
            <person name="Larsson K.H."/>
            <person name="Matsuura K."/>
            <person name="Barry K."/>
            <person name="Labutti K."/>
            <person name="Kuo R."/>
            <person name="Ohm R.A."/>
            <person name="Bhattacharya S.S."/>
            <person name="Shirouzu T."/>
            <person name="Yoshinaga Y."/>
            <person name="Martin F.M."/>
            <person name="Grigoriev I.V."/>
            <person name="Hibbett D.S."/>
        </authorList>
    </citation>
    <scope>NUCLEOTIDE SEQUENCE [LARGE SCALE GENOMIC DNA]</scope>
    <source>
        <strain evidence="8 9">HHB12733</strain>
    </source>
</reference>
<dbReference type="InParanoid" id="A0A165D000"/>
<dbReference type="PANTHER" id="PTHR13362:SF2">
    <property type="entry name" value="SMALL RIBOSOMAL SUBUNIT PROTEIN MS33"/>
    <property type="match status" value="1"/>
</dbReference>
<evidence type="ECO:0000256" key="2">
    <source>
        <dbReference type="ARBA" id="ARBA00008970"/>
    </source>
</evidence>
<dbReference type="Pfam" id="PF08293">
    <property type="entry name" value="MRP-S33"/>
    <property type="match status" value="1"/>
</dbReference>
<dbReference type="FunCoup" id="A0A165D000">
    <property type="interactions" value="162"/>
</dbReference>
<dbReference type="InterPro" id="IPR013219">
    <property type="entry name" value="Ribosomal_mS33"/>
</dbReference>
<evidence type="ECO:0000256" key="4">
    <source>
        <dbReference type="ARBA" id="ARBA00023128"/>
    </source>
</evidence>